<name>Q2SJC3_HAHCH</name>
<organism evidence="2 3">
    <name type="scientific">Hahella chejuensis (strain KCTC 2396)</name>
    <dbReference type="NCBI Taxonomy" id="349521"/>
    <lineage>
        <taxon>Bacteria</taxon>
        <taxon>Pseudomonadati</taxon>
        <taxon>Pseudomonadota</taxon>
        <taxon>Gammaproteobacteria</taxon>
        <taxon>Oceanospirillales</taxon>
        <taxon>Hahellaceae</taxon>
        <taxon>Hahella</taxon>
    </lineage>
</organism>
<keyword evidence="3" id="KW-1185">Reference proteome</keyword>
<accession>Q2SJC3</accession>
<evidence type="ECO:0000313" key="2">
    <source>
        <dbReference type="EMBL" id="ABC29251.1"/>
    </source>
</evidence>
<sequence length="35" mass="3568">MISTAGAAQSPGVFRLIPPDMTHSLSKNASPANLS</sequence>
<dbReference type="Proteomes" id="UP000000238">
    <property type="component" value="Chromosome"/>
</dbReference>
<feature type="compositionally biased region" description="Polar residues" evidence="1">
    <location>
        <begin position="23"/>
        <end position="35"/>
    </location>
</feature>
<feature type="region of interest" description="Disordered" evidence="1">
    <location>
        <begin position="1"/>
        <end position="35"/>
    </location>
</feature>
<dbReference type="AlphaFoldDB" id="Q2SJC3"/>
<dbReference type="HOGENOM" id="CLU_3365258_0_0_6"/>
<evidence type="ECO:0000256" key="1">
    <source>
        <dbReference type="SAM" id="MobiDB-lite"/>
    </source>
</evidence>
<dbReference type="STRING" id="349521.HCH_02444"/>
<protein>
    <submittedName>
        <fullName evidence="2">Uncharacterized protein</fullName>
    </submittedName>
</protein>
<gene>
    <name evidence="2" type="ordered locus">HCH_02444</name>
</gene>
<evidence type="ECO:0000313" key="3">
    <source>
        <dbReference type="Proteomes" id="UP000000238"/>
    </source>
</evidence>
<reference evidence="2 3" key="1">
    <citation type="journal article" date="2005" name="Nucleic Acids Res.">
        <title>Genomic blueprint of Hahella chejuensis, a marine microbe producing an algicidal agent.</title>
        <authorList>
            <person name="Jeong H."/>
            <person name="Yim J.H."/>
            <person name="Lee C."/>
            <person name="Choi S.-H."/>
            <person name="Park Y.K."/>
            <person name="Yoon S.H."/>
            <person name="Hur C.-G."/>
            <person name="Kang H.-Y."/>
            <person name="Kim D."/>
            <person name="Lee H.H."/>
            <person name="Park K.H."/>
            <person name="Park S.-H."/>
            <person name="Park H.-S."/>
            <person name="Lee H.K."/>
            <person name="Oh T.K."/>
            <person name="Kim J.F."/>
        </authorList>
    </citation>
    <scope>NUCLEOTIDE SEQUENCE [LARGE SCALE GENOMIC DNA]</scope>
    <source>
        <strain evidence="2 3">KCTC 2396</strain>
    </source>
</reference>
<dbReference type="EMBL" id="CP000155">
    <property type="protein sequence ID" value="ABC29251.1"/>
    <property type="molecule type" value="Genomic_DNA"/>
</dbReference>
<proteinExistence type="predicted"/>
<dbReference type="KEGG" id="hch:HCH_02444"/>